<protein>
    <submittedName>
        <fullName evidence="2">Uncharacterized protein</fullName>
    </submittedName>
</protein>
<sequence length="70" mass="7878">MGPPTDPGPRAAPKFPHGQSAPAHRSHRCHLKFVCDFFEDFIATCEDFQRFIAIRVLPITLPPPPHSLFL</sequence>
<organism evidence="2 3">
    <name type="scientific">Staurois parvus</name>
    <dbReference type="NCBI Taxonomy" id="386267"/>
    <lineage>
        <taxon>Eukaryota</taxon>
        <taxon>Metazoa</taxon>
        <taxon>Chordata</taxon>
        <taxon>Craniata</taxon>
        <taxon>Vertebrata</taxon>
        <taxon>Euteleostomi</taxon>
        <taxon>Amphibia</taxon>
        <taxon>Batrachia</taxon>
        <taxon>Anura</taxon>
        <taxon>Neobatrachia</taxon>
        <taxon>Ranoidea</taxon>
        <taxon>Ranidae</taxon>
        <taxon>Staurois</taxon>
    </lineage>
</organism>
<evidence type="ECO:0000313" key="3">
    <source>
        <dbReference type="Proteomes" id="UP001162483"/>
    </source>
</evidence>
<accession>A0ABN9CG00</accession>
<gene>
    <name evidence="2" type="ORF">SPARVUS_LOCUS4844817</name>
</gene>
<evidence type="ECO:0000256" key="1">
    <source>
        <dbReference type="SAM" id="MobiDB-lite"/>
    </source>
</evidence>
<comment type="caution">
    <text evidence="2">The sequence shown here is derived from an EMBL/GenBank/DDBJ whole genome shotgun (WGS) entry which is preliminary data.</text>
</comment>
<keyword evidence="3" id="KW-1185">Reference proteome</keyword>
<proteinExistence type="predicted"/>
<evidence type="ECO:0000313" key="2">
    <source>
        <dbReference type="EMBL" id="CAI9558121.1"/>
    </source>
</evidence>
<reference evidence="2" key="1">
    <citation type="submission" date="2023-05" db="EMBL/GenBank/DDBJ databases">
        <authorList>
            <person name="Stuckert A."/>
        </authorList>
    </citation>
    <scope>NUCLEOTIDE SEQUENCE</scope>
</reference>
<dbReference type="Proteomes" id="UP001162483">
    <property type="component" value="Unassembled WGS sequence"/>
</dbReference>
<dbReference type="EMBL" id="CATNWA010009483">
    <property type="protein sequence ID" value="CAI9558121.1"/>
    <property type="molecule type" value="Genomic_DNA"/>
</dbReference>
<name>A0ABN9CG00_9NEOB</name>
<feature type="region of interest" description="Disordered" evidence="1">
    <location>
        <begin position="1"/>
        <end position="23"/>
    </location>
</feature>
<feature type="non-terminal residue" evidence="2">
    <location>
        <position position="70"/>
    </location>
</feature>